<dbReference type="AlphaFoldDB" id="A0A2T5UAX6"/>
<name>A0A2T5UAX6_9SPHN</name>
<dbReference type="SMART" id="SM00869">
    <property type="entry name" value="Autotransporter"/>
    <property type="match status" value="1"/>
</dbReference>
<proteinExistence type="predicted"/>
<dbReference type="InterPro" id="IPR005546">
    <property type="entry name" value="Autotransporte_beta"/>
</dbReference>
<dbReference type="Pfam" id="PF03797">
    <property type="entry name" value="Autotransporter"/>
    <property type="match status" value="1"/>
</dbReference>
<gene>
    <name evidence="3" type="ORF">C8J25_101146</name>
</gene>
<feature type="domain" description="Autotransporter" evidence="2">
    <location>
        <begin position="787"/>
        <end position="1068"/>
    </location>
</feature>
<dbReference type="GeneID" id="91004248"/>
<evidence type="ECO:0000313" key="4">
    <source>
        <dbReference type="Proteomes" id="UP000244013"/>
    </source>
</evidence>
<comment type="caution">
    <text evidence="3">The sequence shown here is derived from an EMBL/GenBank/DDBJ whole genome shotgun (WGS) entry which is preliminary data.</text>
</comment>
<evidence type="ECO:0000256" key="1">
    <source>
        <dbReference type="SAM" id="SignalP"/>
    </source>
</evidence>
<dbReference type="Proteomes" id="UP000244013">
    <property type="component" value="Unassembled WGS sequence"/>
</dbReference>
<dbReference type="InterPro" id="IPR036709">
    <property type="entry name" value="Autotransporte_beta_dom_sf"/>
</dbReference>
<organism evidence="3 4">
    <name type="scientific">Sphingomonas faeni</name>
    <dbReference type="NCBI Taxonomy" id="185950"/>
    <lineage>
        <taxon>Bacteria</taxon>
        <taxon>Pseudomonadati</taxon>
        <taxon>Pseudomonadota</taxon>
        <taxon>Alphaproteobacteria</taxon>
        <taxon>Sphingomonadales</taxon>
        <taxon>Sphingomonadaceae</taxon>
        <taxon>Sphingomonas</taxon>
    </lineage>
</organism>
<sequence length="1068" mass="105609">MRRLLLTTTCLFAVTTGAQAQTVIDTKRTDTVRTSTIKAGAPDNIRIAAAGSVTPTSGTAVTVDSVNSVTNEGTIQVTNADGSTGILANAGTGGGITNAATGKIIIDESYVATDTDKDGDLDGPFAAGTGRTGIRTAGAYTGAIVNSGAITVKGNNSAGIWLGGPLTGAFTHNGQTSVTGNGSTGVRIADVTGNVRLAGTIAAIGQGAVAARVDGDIAGALVVQGALGSTGYRYATAPADTTKLDADDLLQGGSALVVAGNVSGGIIFAIPPKDASTTDADEDKDGLPDATEGSAAITSYGAAPAVQIGSATRTIAIGAVAGTGTGFGLIVDGGIAGSGVYGGVEGNGLAIGGLGGAVTIAGGIGINGTVAATANGASATALKLGTGASTPEIRNAGTIAASGGGTAASRSTAVLIDTGASVATIRNSGTIKATAQAADGTAIGILDRSGTVTLVENSGGIGASGALATSERNVAIDLSANTTGTIVRQTAVATGIAAPAIVGDVRFGSGNDVFDVADGTVTGTARFGTGNNRLALSGDANFTGGAVFGAGNDALTLAGTSVFSGAADFGGGSDTLTLGGTSRFSGTLVNSGGLAVAVNGGTLDITKAASIASLSVGGGGILAVTLDKAGGTSTMIQVAGTASFDKDSKLALKLTSVVDAEGRYTVLRAGTLTGAANLTATTTLLPFLYKGSIATGTGNDLAVDIARKSSTELGLNRSQASAYDAIYKALGNDAKVGGAFLNITEAEAFRGSVRQMLPDHAGGTFETVTMGSRATARLLADPHGPFKDEGKWGYWVTQVAWGTSKSVADTAGYDISGWGVSAGAEYKTGVGNFGTSLAYLHGQDADDGTDNEVNSDQYELAGYWRGHWGGLQANARASGAKVKFDGVRQFAGAIGAEAVARTAKSNWDGALYAASGGLSYEAGTGMLTFRPVLAIDYYKLKEDGYSETGGGKAIDLVVRSRTSDELAVTGSGALGLNFGGPKFENGWFRVEAEGGRRQIVGGGLGATTASFEGGQSFTLTPDKRTSGWVGKLRGVGGNGIFRMGGEFNAEQQQGRVALSLRANLQIGL</sequence>
<dbReference type="Gene3D" id="2.40.128.130">
    <property type="entry name" value="Autotransporter beta-domain"/>
    <property type="match status" value="1"/>
</dbReference>
<evidence type="ECO:0000313" key="3">
    <source>
        <dbReference type="EMBL" id="PTW48649.1"/>
    </source>
</evidence>
<dbReference type="PROSITE" id="PS51208">
    <property type="entry name" value="AUTOTRANSPORTER"/>
    <property type="match status" value="1"/>
</dbReference>
<dbReference type="RefSeq" id="WP_107951853.1">
    <property type="nucleotide sequence ID" value="NZ_QAYE01000001.1"/>
</dbReference>
<dbReference type="OrthoDB" id="7613961at2"/>
<dbReference type="EMBL" id="QAYE01000001">
    <property type="protein sequence ID" value="PTW48649.1"/>
    <property type="molecule type" value="Genomic_DNA"/>
</dbReference>
<protein>
    <submittedName>
        <fullName evidence="3">Uncharacterized protein with beta-barrel porin domain</fullName>
    </submittedName>
</protein>
<evidence type="ECO:0000259" key="2">
    <source>
        <dbReference type="PROSITE" id="PS51208"/>
    </source>
</evidence>
<reference evidence="3 4" key="1">
    <citation type="submission" date="2018-04" db="EMBL/GenBank/DDBJ databases">
        <title>Genomic Encyclopedia of Type Strains, Phase III (KMG-III): the genomes of soil and plant-associated and newly described type strains.</title>
        <authorList>
            <person name="Whitman W."/>
        </authorList>
    </citation>
    <scope>NUCLEOTIDE SEQUENCE [LARGE SCALE GENOMIC DNA]</scope>
    <source>
        <strain evidence="3 4">MA-olki</strain>
    </source>
</reference>
<feature type="chain" id="PRO_5015557978" evidence="1">
    <location>
        <begin position="21"/>
        <end position="1068"/>
    </location>
</feature>
<accession>A0A2T5UAX6</accession>
<feature type="signal peptide" evidence="1">
    <location>
        <begin position="1"/>
        <end position="20"/>
    </location>
</feature>
<keyword evidence="1" id="KW-0732">Signal</keyword>
<dbReference type="SUPFAM" id="SSF103515">
    <property type="entry name" value="Autotransporter"/>
    <property type="match status" value="1"/>
</dbReference>